<protein>
    <submittedName>
        <fullName evidence="2">AAA family ATPase</fullName>
    </submittedName>
</protein>
<dbReference type="AlphaFoldDB" id="A0A7C5XMJ1"/>
<proteinExistence type="predicted"/>
<evidence type="ECO:0000259" key="1">
    <source>
        <dbReference type="Pfam" id="PF01637"/>
    </source>
</evidence>
<reference evidence="2" key="1">
    <citation type="journal article" date="2020" name="mSystems">
        <title>Genome- and Community-Level Interaction Insights into Carbon Utilization and Element Cycling Functions of Hydrothermarchaeota in Hydrothermal Sediment.</title>
        <authorList>
            <person name="Zhou Z."/>
            <person name="Liu Y."/>
            <person name="Xu W."/>
            <person name="Pan J."/>
            <person name="Luo Z.H."/>
            <person name="Li M."/>
        </authorList>
    </citation>
    <scope>NUCLEOTIDE SEQUENCE [LARGE SCALE GENOMIC DNA]</scope>
    <source>
        <strain evidence="2">SpSt-1121</strain>
    </source>
</reference>
<comment type="caution">
    <text evidence="2">The sequence shown here is derived from an EMBL/GenBank/DDBJ whole genome shotgun (WGS) entry which is preliminary data.</text>
</comment>
<name>A0A7C5XMJ1_9CREN</name>
<sequence>MRRVMLRFAGFGVEFVDRDRALRQVEELVRGVVIQPIVVFGPEGCGKTAWLKQSAEILRELGFETIYVNPLHREVIPYTDVKEIAQKFVEGVAEVAGITTQLKLANLATLAVRELLTKWRKKRIGVLVDDVFQAIGLNKAETYVKELLGLIEYPPADYEKIIAIVATSEGVTRERIGRHRWADILPMWNMSREGFEELYKKLPDPKPQFEEVWRLAGGNPYILEQLYQAKWDTNKVIKWIVRSKKLEAFIASLSSTEKVWLLEAIEDPDTLFTRERIPFMLKLVEQNLVVDTLPSRESDSWIDKPPPEKDLEIGIGRDVAWQTPLHKEAIRKVLQTYRWVYTS</sequence>
<dbReference type="Gene3D" id="3.40.50.300">
    <property type="entry name" value="P-loop containing nucleotide triphosphate hydrolases"/>
    <property type="match status" value="1"/>
</dbReference>
<dbReference type="InterPro" id="IPR011579">
    <property type="entry name" value="ATPase_dom"/>
</dbReference>
<dbReference type="InterPro" id="IPR027417">
    <property type="entry name" value="P-loop_NTPase"/>
</dbReference>
<gene>
    <name evidence="2" type="ORF">ENM84_04700</name>
</gene>
<organism evidence="2">
    <name type="scientific">Ignisphaera aggregans</name>
    <dbReference type="NCBI Taxonomy" id="334771"/>
    <lineage>
        <taxon>Archaea</taxon>
        <taxon>Thermoproteota</taxon>
        <taxon>Thermoprotei</taxon>
        <taxon>Desulfurococcales</taxon>
        <taxon>Desulfurococcaceae</taxon>
        <taxon>Ignisphaera</taxon>
    </lineage>
</organism>
<dbReference type="SUPFAM" id="SSF52540">
    <property type="entry name" value="P-loop containing nucleoside triphosphate hydrolases"/>
    <property type="match status" value="1"/>
</dbReference>
<dbReference type="EMBL" id="DRZI01000198">
    <property type="protein sequence ID" value="HHP81947.1"/>
    <property type="molecule type" value="Genomic_DNA"/>
</dbReference>
<dbReference type="Pfam" id="PF01637">
    <property type="entry name" value="ATPase_2"/>
    <property type="match status" value="1"/>
</dbReference>
<evidence type="ECO:0000313" key="2">
    <source>
        <dbReference type="EMBL" id="HHP81947.1"/>
    </source>
</evidence>
<feature type="domain" description="ATPase" evidence="1">
    <location>
        <begin position="15"/>
        <end position="226"/>
    </location>
</feature>
<accession>A0A7C5XMJ1</accession>
<dbReference type="GO" id="GO:0005524">
    <property type="term" value="F:ATP binding"/>
    <property type="evidence" value="ECO:0007669"/>
    <property type="project" value="InterPro"/>
</dbReference>